<name>A0A1U7D7Y8_9RHOB</name>
<evidence type="ECO:0000256" key="3">
    <source>
        <dbReference type="ARBA" id="ARBA00023002"/>
    </source>
</evidence>
<dbReference type="SUPFAM" id="SSF55447">
    <property type="entry name" value="CO dehydrogenase flavoprotein C-terminal domain-like"/>
    <property type="match status" value="1"/>
</dbReference>
<reference evidence="5 6" key="1">
    <citation type="submission" date="2016-03" db="EMBL/GenBank/DDBJ databases">
        <title>Deep-sea bacteria in the southern Pacific.</title>
        <authorList>
            <person name="Tang K."/>
        </authorList>
    </citation>
    <scope>NUCLEOTIDE SEQUENCE [LARGE SCALE GENOMIC DNA]</scope>
    <source>
        <strain evidence="5 6">JLT2016</strain>
    </source>
</reference>
<dbReference type="OrthoDB" id="9814706at2"/>
<dbReference type="RefSeq" id="WP_076624111.1">
    <property type="nucleotide sequence ID" value="NZ_BMEW01000001.1"/>
</dbReference>
<dbReference type="Gene3D" id="3.30.43.10">
    <property type="entry name" value="Uridine Diphospho-n-acetylenolpyruvylglucosamine Reductase, domain 2"/>
    <property type="match status" value="1"/>
</dbReference>
<dbReference type="InterPro" id="IPR002346">
    <property type="entry name" value="Mopterin_DH_FAD-bd"/>
</dbReference>
<evidence type="ECO:0000256" key="2">
    <source>
        <dbReference type="ARBA" id="ARBA00022827"/>
    </source>
</evidence>
<dbReference type="KEGG" id="tpro:Ga0080559_TMP3384"/>
<dbReference type="GO" id="GO:0016491">
    <property type="term" value="F:oxidoreductase activity"/>
    <property type="evidence" value="ECO:0007669"/>
    <property type="project" value="UniProtKB-KW"/>
</dbReference>
<organism evidence="5 6">
    <name type="scientific">Salipiger profundus</name>
    <dbReference type="NCBI Taxonomy" id="1229727"/>
    <lineage>
        <taxon>Bacteria</taxon>
        <taxon>Pseudomonadati</taxon>
        <taxon>Pseudomonadota</taxon>
        <taxon>Alphaproteobacteria</taxon>
        <taxon>Rhodobacterales</taxon>
        <taxon>Roseobacteraceae</taxon>
        <taxon>Salipiger</taxon>
    </lineage>
</organism>
<dbReference type="InterPro" id="IPR036318">
    <property type="entry name" value="FAD-bd_PCMH-like_sf"/>
</dbReference>
<dbReference type="PANTHER" id="PTHR42659:SF2">
    <property type="entry name" value="XANTHINE DEHYDROGENASE SUBUNIT C-RELATED"/>
    <property type="match status" value="1"/>
</dbReference>
<keyword evidence="1" id="KW-0285">Flavoprotein</keyword>
<dbReference type="InterPro" id="IPR016169">
    <property type="entry name" value="FAD-bd_PCMH_sub2"/>
</dbReference>
<dbReference type="InterPro" id="IPR016166">
    <property type="entry name" value="FAD-bd_PCMH"/>
</dbReference>
<keyword evidence="3" id="KW-0560">Oxidoreductase</keyword>
<dbReference type="STRING" id="1229727.Ga0080559_TMP3384"/>
<dbReference type="EMBL" id="CP014796">
    <property type="protein sequence ID" value="APX24180.1"/>
    <property type="molecule type" value="Genomic_DNA"/>
</dbReference>
<dbReference type="GO" id="GO:0071949">
    <property type="term" value="F:FAD binding"/>
    <property type="evidence" value="ECO:0007669"/>
    <property type="project" value="InterPro"/>
</dbReference>
<dbReference type="InterPro" id="IPR016167">
    <property type="entry name" value="FAD-bd_PCMH_sub1"/>
</dbReference>
<evidence type="ECO:0000313" key="5">
    <source>
        <dbReference type="EMBL" id="APX24180.1"/>
    </source>
</evidence>
<dbReference type="InterPro" id="IPR005107">
    <property type="entry name" value="CO_DH_flav_C"/>
</dbReference>
<dbReference type="Pfam" id="PF03450">
    <property type="entry name" value="CO_deh_flav_C"/>
    <property type="match status" value="1"/>
</dbReference>
<dbReference type="InterPro" id="IPR036683">
    <property type="entry name" value="CO_DH_flav_C_dom_sf"/>
</dbReference>
<dbReference type="PANTHER" id="PTHR42659">
    <property type="entry name" value="XANTHINE DEHYDROGENASE SUBUNIT C-RELATED"/>
    <property type="match status" value="1"/>
</dbReference>
<evidence type="ECO:0000259" key="4">
    <source>
        <dbReference type="PROSITE" id="PS51387"/>
    </source>
</evidence>
<accession>A0A1U7D7Y8</accession>
<gene>
    <name evidence="5" type="ORF">Ga0080559_TMP3384</name>
</gene>
<evidence type="ECO:0000256" key="1">
    <source>
        <dbReference type="ARBA" id="ARBA00022630"/>
    </source>
</evidence>
<keyword evidence="6" id="KW-1185">Reference proteome</keyword>
<dbReference type="InterPro" id="IPR051312">
    <property type="entry name" value="Diverse_Substr_Oxidored"/>
</dbReference>
<protein>
    <submittedName>
        <fullName evidence="5">Aerobic-type carbon monoxide dehydrogenase, middle subunit CoxM/CutM-like protein</fullName>
    </submittedName>
</protein>
<dbReference type="Proteomes" id="UP000186559">
    <property type="component" value="Chromosome"/>
</dbReference>
<dbReference type="AlphaFoldDB" id="A0A1U7D7Y8"/>
<dbReference type="Pfam" id="PF00941">
    <property type="entry name" value="FAD_binding_5"/>
    <property type="match status" value="1"/>
</dbReference>
<feature type="domain" description="FAD-binding PCMH-type" evidence="4">
    <location>
        <begin position="1"/>
        <end position="168"/>
    </location>
</feature>
<dbReference type="SMART" id="SM01092">
    <property type="entry name" value="CO_deh_flav_C"/>
    <property type="match status" value="1"/>
</dbReference>
<dbReference type="SUPFAM" id="SSF56176">
    <property type="entry name" value="FAD-binding/transporter-associated domain-like"/>
    <property type="match status" value="1"/>
</dbReference>
<sequence length="280" mass="28893">MTLHRPESLDDALALLGRGGAVALGGGTDLYPGLRDGPPPKEMVDLTRVADLKGITAHDTGWRIGGAVTWTEVLRAGLPPLFDGLKAAAREVGSVQIQNAGTVAGNLCNASPAADGVPALLALDAEVELASAAGARRMPLAAFITGPRRTELTPGEVLAAVHIPKSAGCGAFLKLGARRYLVISIAMVSAVVTLRDGGLDRVRIAVGACSPVARRLSGLEQSLAGKTAAQVSDIVTQYAFDELAPIDDVRADAGYRRDAVRTLVARTIAAAIEKETAHVA</sequence>
<dbReference type="Gene3D" id="3.30.465.10">
    <property type="match status" value="1"/>
</dbReference>
<dbReference type="PROSITE" id="PS51387">
    <property type="entry name" value="FAD_PCMH"/>
    <property type="match status" value="1"/>
</dbReference>
<proteinExistence type="predicted"/>
<dbReference type="Gene3D" id="3.30.390.50">
    <property type="entry name" value="CO dehydrogenase flavoprotein, C-terminal domain"/>
    <property type="match status" value="1"/>
</dbReference>
<evidence type="ECO:0000313" key="6">
    <source>
        <dbReference type="Proteomes" id="UP000186559"/>
    </source>
</evidence>
<keyword evidence="2" id="KW-0274">FAD</keyword>